<reference evidence="1" key="1">
    <citation type="submission" date="2021-02" db="EMBL/GenBank/DDBJ databases">
        <authorList>
            <consortium name="DOE Joint Genome Institute"/>
            <person name="Ahrendt S."/>
            <person name="Looney B.P."/>
            <person name="Miyauchi S."/>
            <person name="Morin E."/>
            <person name="Drula E."/>
            <person name="Courty P.E."/>
            <person name="Chicoki N."/>
            <person name="Fauchery L."/>
            <person name="Kohler A."/>
            <person name="Kuo A."/>
            <person name="Labutti K."/>
            <person name="Pangilinan J."/>
            <person name="Lipzen A."/>
            <person name="Riley R."/>
            <person name="Andreopoulos W."/>
            <person name="He G."/>
            <person name="Johnson J."/>
            <person name="Barry K.W."/>
            <person name="Grigoriev I.V."/>
            <person name="Nagy L."/>
            <person name="Hibbett D."/>
            <person name="Henrissat B."/>
            <person name="Matheny P.B."/>
            <person name="Labbe J."/>
            <person name="Martin F."/>
        </authorList>
    </citation>
    <scope>NUCLEOTIDE SEQUENCE</scope>
    <source>
        <strain evidence="1">FP105234-sp</strain>
    </source>
</reference>
<accession>A0ACB8RBB5</accession>
<gene>
    <name evidence="1" type="ORF">FA95DRAFT_1549342</name>
</gene>
<comment type="caution">
    <text evidence="1">The sequence shown here is derived from an EMBL/GenBank/DDBJ whole genome shotgun (WGS) entry which is preliminary data.</text>
</comment>
<name>A0ACB8RBB5_9AGAM</name>
<keyword evidence="2" id="KW-1185">Reference proteome</keyword>
<dbReference type="Proteomes" id="UP000814033">
    <property type="component" value="Unassembled WGS sequence"/>
</dbReference>
<proteinExistence type="predicted"/>
<dbReference type="EMBL" id="MU276162">
    <property type="protein sequence ID" value="KAI0040853.1"/>
    <property type="molecule type" value="Genomic_DNA"/>
</dbReference>
<sequence>MLSKDILYVAAALFFAALLVRRRALRPPRPPGPAAYPLIGNLFDWPWEAGWLTFHQWAQKWGDIMYIEIFGLHIVILNSVELAQSLMSQAIYSDRPPLTMVGKLMGFTPSIVLSPYGEHWKAMRRLTQQSLNRASSLQFLPSQLYDARVLLQQLLDNPDKAIPNIRFALGKNIIENTYGIKVDSPNSEFVKLSRETHEVIQNAVIPGSFFVDIFPSLRFVPSWFPGAGFKRLANIARGRGKHMVDGAFDAAKQSLTGSDPLASLVGSLLSENPSEMSREEYEYIVKWAAGSLYGAGTESTVSGISTFLLMMTLHPDIQKKVQEEIDRVVGGGRLPTFEDRSALVFLDAVIKESLRFHPPTPLGIAHRLSEDDVVAGYHLPKGAIVLANIWGISMNEKYYPNPTQFDPARFLGDAQQLDPATHVFGFGRRACLGVHYSTAAIYITVVSILSVFDIRGEDNKGNPVKEAEFTGGFVSHPKPFKCRMVPRSPAASELAKSGTLLL</sequence>
<organism evidence="1 2">
    <name type="scientific">Auriscalpium vulgare</name>
    <dbReference type="NCBI Taxonomy" id="40419"/>
    <lineage>
        <taxon>Eukaryota</taxon>
        <taxon>Fungi</taxon>
        <taxon>Dikarya</taxon>
        <taxon>Basidiomycota</taxon>
        <taxon>Agaricomycotina</taxon>
        <taxon>Agaricomycetes</taxon>
        <taxon>Russulales</taxon>
        <taxon>Auriscalpiaceae</taxon>
        <taxon>Auriscalpium</taxon>
    </lineage>
</organism>
<evidence type="ECO:0000313" key="2">
    <source>
        <dbReference type="Proteomes" id="UP000814033"/>
    </source>
</evidence>
<evidence type="ECO:0000313" key="1">
    <source>
        <dbReference type="EMBL" id="KAI0040853.1"/>
    </source>
</evidence>
<protein>
    <submittedName>
        <fullName evidence="1">Cytochrome P450</fullName>
    </submittedName>
</protein>
<reference evidence="1" key="2">
    <citation type="journal article" date="2022" name="New Phytol.">
        <title>Evolutionary transition to the ectomycorrhizal habit in the genomes of a hyperdiverse lineage of mushroom-forming fungi.</title>
        <authorList>
            <person name="Looney B."/>
            <person name="Miyauchi S."/>
            <person name="Morin E."/>
            <person name="Drula E."/>
            <person name="Courty P.E."/>
            <person name="Kohler A."/>
            <person name="Kuo A."/>
            <person name="LaButti K."/>
            <person name="Pangilinan J."/>
            <person name="Lipzen A."/>
            <person name="Riley R."/>
            <person name="Andreopoulos W."/>
            <person name="He G."/>
            <person name="Johnson J."/>
            <person name="Nolan M."/>
            <person name="Tritt A."/>
            <person name="Barry K.W."/>
            <person name="Grigoriev I.V."/>
            <person name="Nagy L.G."/>
            <person name="Hibbett D."/>
            <person name="Henrissat B."/>
            <person name="Matheny P.B."/>
            <person name="Labbe J."/>
            <person name="Martin F.M."/>
        </authorList>
    </citation>
    <scope>NUCLEOTIDE SEQUENCE</scope>
    <source>
        <strain evidence="1">FP105234-sp</strain>
    </source>
</reference>